<dbReference type="KEGG" id="lfc:LFE_0191"/>
<accession>I0IKW9</accession>
<dbReference type="OrthoDB" id="9814442at2"/>
<evidence type="ECO:0000313" key="2">
    <source>
        <dbReference type="EMBL" id="BAM05918.1"/>
    </source>
</evidence>
<name>I0IKW9_LEPFC</name>
<dbReference type="AlphaFoldDB" id="I0IKW9"/>
<keyword evidence="1" id="KW-0472">Membrane</keyword>
<evidence type="ECO:0000256" key="1">
    <source>
        <dbReference type="SAM" id="Phobius"/>
    </source>
</evidence>
<sequence>MMMPMRTRITILIVAIPGLLDMTWILERFLALPVSLRNPSLLLLELPLLMVLLSVVMWSFAIRTLTYRGTVGLVVVSGFLLLSGLLRLGMIVAAPLDDPLLKPHLFEISGLVFGSLILGIEAESGRRYFVRIKEKSLSNDPGVKR</sequence>
<dbReference type="HOGENOM" id="CLU_1784477_0_0_0"/>
<proteinExistence type="predicted"/>
<keyword evidence="3" id="KW-1185">Reference proteome</keyword>
<reference evidence="3" key="2">
    <citation type="submission" date="2012-03" db="EMBL/GenBank/DDBJ databases">
        <title>The complete genome sequence of the pioneer microbe on fresh volcanic deposit, Leptospirillum ferrooxidans strain C2-3.</title>
        <authorList>
            <person name="Fujimura R."/>
            <person name="Sato Y."/>
            <person name="Nishizawa T."/>
            <person name="Nanba K."/>
            <person name="Oshima K."/>
            <person name="Hattori M."/>
            <person name="Kamijo T."/>
            <person name="Ohta H."/>
        </authorList>
    </citation>
    <scope>NUCLEOTIDE SEQUENCE [LARGE SCALE GENOMIC DNA]</scope>
    <source>
        <strain evidence="3">C2-3</strain>
    </source>
</reference>
<organism evidence="2 3">
    <name type="scientific">Leptospirillum ferrooxidans (strain C2-3)</name>
    <dbReference type="NCBI Taxonomy" id="1162668"/>
    <lineage>
        <taxon>Bacteria</taxon>
        <taxon>Pseudomonadati</taxon>
        <taxon>Nitrospirota</taxon>
        <taxon>Nitrospiria</taxon>
        <taxon>Nitrospirales</taxon>
        <taxon>Nitrospiraceae</taxon>
        <taxon>Leptospirillum</taxon>
    </lineage>
</organism>
<keyword evidence="1" id="KW-1133">Transmembrane helix</keyword>
<gene>
    <name evidence="2" type="ordered locus">LFE_0191</name>
</gene>
<feature type="transmembrane region" description="Helical" evidence="1">
    <location>
        <begin position="73"/>
        <end position="93"/>
    </location>
</feature>
<dbReference type="EMBL" id="AP012342">
    <property type="protein sequence ID" value="BAM05918.1"/>
    <property type="molecule type" value="Genomic_DNA"/>
</dbReference>
<dbReference type="PATRIC" id="fig|1162668.3.peg.224"/>
<dbReference type="STRING" id="1162668.LFE_0191"/>
<protein>
    <submittedName>
        <fullName evidence="2">Uncharacterized protein</fullName>
    </submittedName>
</protein>
<dbReference type="Proteomes" id="UP000007382">
    <property type="component" value="Chromosome"/>
</dbReference>
<keyword evidence="1" id="KW-0812">Transmembrane</keyword>
<reference evidence="2 3" key="1">
    <citation type="journal article" date="2012" name="J. Bacteriol.">
        <title>Complete Genome Sequence of Leptospirillum ferrooxidans Strain C2-3, Isolated from a Fresh Volcanic Ash Deposit on the Island of Miyake, Japan.</title>
        <authorList>
            <person name="Fujimura R."/>
            <person name="Sato Y."/>
            <person name="Nishizawa T."/>
            <person name="Oshima K."/>
            <person name="Kim S.-W."/>
            <person name="Hattori M."/>
            <person name="Kamijo T."/>
            <person name="Ohta H."/>
        </authorList>
    </citation>
    <scope>NUCLEOTIDE SEQUENCE [LARGE SCALE GENOMIC DNA]</scope>
    <source>
        <strain evidence="2 3">C2-3</strain>
    </source>
</reference>
<evidence type="ECO:0000313" key="3">
    <source>
        <dbReference type="Proteomes" id="UP000007382"/>
    </source>
</evidence>
<dbReference type="RefSeq" id="WP_014448412.1">
    <property type="nucleotide sequence ID" value="NC_017094.1"/>
</dbReference>
<feature type="transmembrane region" description="Helical" evidence="1">
    <location>
        <begin position="41"/>
        <end position="61"/>
    </location>
</feature>
<feature type="transmembrane region" description="Helical" evidence="1">
    <location>
        <begin position="105"/>
        <end position="122"/>
    </location>
</feature>